<proteinExistence type="predicted"/>
<protein>
    <submittedName>
        <fullName evidence="1">L-glyceraldehyde 3-phosphate reductase</fullName>
    </submittedName>
</protein>
<reference evidence="1 2" key="1">
    <citation type="journal article" date="2016" name="Front. Microbiol.">
        <title>Genomic Resource of Rice Seed Associated Bacteria.</title>
        <authorList>
            <person name="Midha S."/>
            <person name="Bansal K."/>
            <person name="Sharma S."/>
            <person name="Kumar N."/>
            <person name="Patil P.P."/>
            <person name="Chaudhry V."/>
            <person name="Patil P.B."/>
        </authorList>
    </citation>
    <scope>NUCLEOTIDE SEQUENCE [LARGE SCALE GENOMIC DNA]</scope>
    <source>
        <strain evidence="1 2">NS115</strain>
    </source>
</reference>
<gene>
    <name evidence="1" type="ORF">NS115_21660</name>
</gene>
<name>A0ACC4ZPQ4_9BACL</name>
<evidence type="ECO:0000313" key="2">
    <source>
        <dbReference type="Proteomes" id="UP000074866"/>
    </source>
</evidence>
<keyword evidence="2" id="KW-1185">Reference proteome</keyword>
<dbReference type="Proteomes" id="UP000074866">
    <property type="component" value="Unassembled WGS sequence"/>
</dbReference>
<accession>A0ACC4ZPQ4</accession>
<sequence length="334" mass="37224">MTYIAQENRYEQMKYRRIGRSGVRLPAISLGLWQNFGGDKPFEDSRAMILRAFDLGVSHFDLANNYGPPPGSAEETFGHVLKKDLAPYRDELFISTKAGYYMWPGPYGEWGSRKNLLASLDRSLQRMGLDYVDVFYHHRPDGDTPLEESMGALAHAVKTGKALYVGLSNYGPEETKQAAAILKNLGTPLLVHQPMYSMLNRWIENGLQDVLTEVGAGTVAFCPLGRGQLTGKYIDKLEAEFKTGLRTLKLEAISQERINKFRALEAIAKRRGQTLPQMALTWALREGGVDSVLIGASRVGQIEENVQAVHAELLSAADLQEIDQVMHNIGDVPW</sequence>
<dbReference type="EMBL" id="LDRX01000142">
    <property type="protein sequence ID" value="KTS80049.1"/>
    <property type="molecule type" value="Genomic_DNA"/>
</dbReference>
<comment type="caution">
    <text evidence="1">The sequence shown here is derived from an EMBL/GenBank/DDBJ whole genome shotgun (WGS) entry which is preliminary data.</text>
</comment>
<evidence type="ECO:0000313" key="1">
    <source>
        <dbReference type="EMBL" id="KTS80049.1"/>
    </source>
</evidence>
<organism evidence="1 2">
    <name type="scientific">Paenibacillus jamilae</name>
    <dbReference type="NCBI Taxonomy" id="114136"/>
    <lineage>
        <taxon>Bacteria</taxon>
        <taxon>Bacillati</taxon>
        <taxon>Bacillota</taxon>
        <taxon>Bacilli</taxon>
        <taxon>Bacillales</taxon>
        <taxon>Paenibacillaceae</taxon>
        <taxon>Paenibacillus</taxon>
    </lineage>
</organism>